<reference evidence="2" key="1">
    <citation type="submission" date="2023-07" db="EMBL/GenBank/DDBJ databases">
        <title>draft genome sequence of fig (Ficus carica).</title>
        <authorList>
            <person name="Takahashi T."/>
            <person name="Nishimura K."/>
        </authorList>
    </citation>
    <scope>NUCLEOTIDE SEQUENCE</scope>
</reference>
<organism evidence="2 3">
    <name type="scientific">Ficus carica</name>
    <name type="common">Common fig</name>
    <dbReference type="NCBI Taxonomy" id="3494"/>
    <lineage>
        <taxon>Eukaryota</taxon>
        <taxon>Viridiplantae</taxon>
        <taxon>Streptophyta</taxon>
        <taxon>Embryophyta</taxon>
        <taxon>Tracheophyta</taxon>
        <taxon>Spermatophyta</taxon>
        <taxon>Magnoliopsida</taxon>
        <taxon>eudicotyledons</taxon>
        <taxon>Gunneridae</taxon>
        <taxon>Pentapetalae</taxon>
        <taxon>rosids</taxon>
        <taxon>fabids</taxon>
        <taxon>Rosales</taxon>
        <taxon>Moraceae</taxon>
        <taxon>Ficeae</taxon>
        <taxon>Ficus</taxon>
    </lineage>
</organism>
<name>A0AA88ALE9_FICCA</name>
<evidence type="ECO:0000313" key="2">
    <source>
        <dbReference type="EMBL" id="GMN52882.1"/>
    </source>
</evidence>
<keyword evidence="3" id="KW-1185">Reference proteome</keyword>
<gene>
    <name evidence="2" type="ORF">TIFTF001_022042</name>
</gene>
<accession>A0AA88ALE9</accession>
<dbReference type="EMBL" id="BTGU01000043">
    <property type="protein sequence ID" value="GMN52882.1"/>
    <property type="molecule type" value="Genomic_DNA"/>
</dbReference>
<sequence>MVKNGGDNIIFVILGPPEKSSGKGIADKGKGKAVAGNSSSGAKRKRDDGNEHSGGCSRRRNDPGVLRFFDDAADEADGSDESDFGNGRFWGLFGGDGQWSFLS</sequence>
<feature type="region of interest" description="Disordered" evidence="1">
    <location>
        <begin position="15"/>
        <end position="84"/>
    </location>
</feature>
<protein>
    <submittedName>
        <fullName evidence="2">Uncharacterized protein</fullName>
    </submittedName>
</protein>
<proteinExistence type="predicted"/>
<dbReference type="AlphaFoldDB" id="A0AA88ALE9"/>
<evidence type="ECO:0000256" key="1">
    <source>
        <dbReference type="SAM" id="MobiDB-lite"/>
    </source>
</evidence>
<evidence type="ECO:0000313" key="3">
    <source>
        <dbReference type="Proteomes" id="UP001187192"/>
    </source>
</evidence>
<feature type="compositionally biased region" description="Acidic residues" evidence="1">
    <location>
        <begin position="71"/>
        <end position="83"/>
    </location>
</feature>
<dbReference type="Proteomes" id="UP001187192">
    <property type="component" value="Unassembled WGS sequence"/>
</dbReference>
<comment type="caution">
    <text evidence="2">The sequence shown here is derived from an EMBL/GenBank/DDBJ whole genome shotgun (WGS) entry which is preliminary data.</text>
</comment>